<proteinExistence type="predicted"/>
<feature type="transmembrane region" description="Helical" evidence="9">
    <location>
        <begin position="139"/>
        <end position="159"/>
    </location>
</feature>
<accession>G5IJY6</accession>
<dbReference type="PANTHER" id="PTHR23522">
    <property type="entry name" value="BLL5896 PROTEIN"/>
    <property type="match status" value="1"/>
</dbReference>
<feature type="transmembrane region" description="Helical" evidence="9">
    <location>
        <begin position="248"/>
        <end position="265"/>
    </location>
</feature>
<keyword evidence="7 9" id="KW-0472">Membrane</keyword>
<dbReference type="GO" id="GO:0030395">
    <property type="term" value="F:lactose binding"/>
    <property type="evidence" value="ECO:0007669"/>
    <property type="project" value="TreeGrafter"/>
</dbReference>
<feature type="domain" description="Major facilitator superfamily (MFS) profile" evidence="10">
    <location>
        <begin position="247"/>
        <end position="424"/>
    </location>
</feature>
<dbReference type="InterPro" id="IPR024989">
    <property type="entry name" value="MFS_assoc_dom"/>
</dbReference>
<dbReference type="Pfam" id="PF12832">
    <property type="entry name" value="MFS_1_like"/>
    <property type="match status" value="1"/>
</dbReference>
<feature type="transmembrane region" description="Helical" evidence="9">
    <location>
        <begin position="337"/>
        <end position="359"/>
    </location>
</feature>
<feature type="transmembrane region" description="Helical" evidence="9">
    <location>
        <begin position="44"/>
        <end position="66"/>
    </location>
</feature>
<comment type="caution">
    <text evidence="11">The sequence shown here is derived from an EMBL/GenBank/DDBJ whole genome shotgun (WGS) entry which is preliminary data.</text>
</comment>
<dbReference type="SUPFAM" id="SSF103473">
    <property type="entry name" value="MFS general substrate transporter"/>
    <property type="match status" value="2"/>
</dbReference>
<dbReference type="PROSITE" id="PS50850">
    <property type="entry name" value="MFS"/>
    <property type="match status" value="1"/>
</dbReference>
<dbReference type="AlphaFoldDB" id="G5IJY6"/>
<dbReference type="GO" id="GO:0015528">
    <property type="term" value="F:lactose:proton symporter activity"/>
    <property type="evidence" value="ECO:0007669"/>
    <property type="project" value="TreeGrafter"/>
</dbReference>
<feature type="compositionally biased region" description="Low complexity" evidence="8">
    <location>
        <begin position="193"/>
        <end position="207"/>
    </location>
</feature>
<dbReference type="EMBL" id="ADLN01000104">
    <property type="protein sequence ID" value="EHI58356.1"/>
    <property type="molecule type" value="Genomic_DNA"/>
</dbReference>
<evidence type="ECO:0000256" key="7">
    <source>
        <dbReference type="ARBA" id="ARBA00023136"/>
    </source>
</evidence>
<dbReference type="Proteomes" id="UP000005384">
    <property type="component" value="Unassembled WGS sequence"/>
</dbReference>
<keyword evidence="3" id="KW-1003">Cell membrane</keyword>
<evidence type="ECO:0000256" key="4">
    <source>
        <dbReference type="ARBA" id="ARBA00022519"/>
    </source>
</evidence>
<keyword evidence="2" id="KW-0813">Transport</keyword>
<protein>
    <recommendedName>
        <fullName evidence="10">Major facilitator superfamily (MFS) profile domain-containing protein</fullName>
    </recommendedName>
</protein>
<keyword evidence="6 9" id="KW-1133">Transmembrane helix</keyword>
<feature type="transmembrane region" description="Helical" evidence="9">
    <location>
        <begin position="78"/>
        <end position="96"/>
    </location>
</feature>
<keyword evidence="5 9" id="KW-0812">Transmembrane</keyword>
<feature type="transmembrane region" description="Helical" evidence="9">
    <location>
        <begin position="165"/>
        <end position="185"/>
    </location>
</feature>
<sequence length="424" mass="44485">MENGGQSKTAQYALIQGLYWMSFCMIFAYASVYLLDRGLSNTAIGLLIGISGSVSAILQPWIGGMAGDGPGKMPLKRMIMLGCSLMLLVGLSLFLVSGNQVLTVVCYGVGVTFLQVLTPLVYSLGMVCINRGEKLDFGLARGIGSLAYAGISYVAGFMVASMGTAFIPASIAVLYGGMLAAVFAFRSGEEASGGRVSGEMSSGEMSSPGGGGTKGEGDGGPVSGMTLQREHGGEGQQEVSFFKRYPRFFMLLLGAILVFVSHNMLNNFAFQIMESKGGGSSAMGTAIALAAASELPTMFLFGWMVTKVRCDVWLKISGLFFLIKAAATVLVRDVAGMYLIQGLQMFGFALFVVASVYYVNMIMKDKDRTKGQAFMTMTNTLGGVLGSACGGALIDGFGIHTMLLVSTGVAAVGMALMSGAVKRR</sequence>
<evidence type="ECO:0000256" key="2">
    <source>
        <dbReference type="ARBA" id="ARBA00022448"/>
    </source>
</evidence>
<keyword evidence="12" id="KW-1185">Reference proteome</keyword>
<evidence type="ECO:0000256" key="6">
    <source>
        <dbReference type="ARBA" id="ARBA00022989"/>
    </source>
</evidence>
<dbReference type="PANTHER" id="PTHR23522:SF10">
    <property type="entry name" value="3-PHENYLPROPIONIC ACID TRANSPORTER-RELATED"/>
    <property type="match status" value="1"/>
</dbReference>
<keyword evidence="4" id="KW-0997">Cell inner membrane</keyword>
<evidence type="ECO:0000313" key="11">
    <source>
        <dbReference type="EMBL" id="EHI58356.1"/>
    </source>
</evidence>
<dbReference type="OrthoDB" id="1653456at2"/>
<feature type="region of interest" description="Disordered" evidence="8">
    <location>
        <begin position="193"/>
        <end position="224"/>
    </location>
</feature>
<feature type="transmembrane region" description="Helical" evidence="9">
    <location>
        <begin position="399"/>
        <end position="421"/>
    </location>
</feature>
<evidence type="ECO:0000259" key="10">
    <source>
        <dbReference type="PROSITE" id="PS50850"/>
    </source>
</evidence>
<comment type="subcellular location">
    <subcellularLocation>
        <location evidence="1">Cell inner membrane</location>
        <topology evidence="1">Multi-pass membrane protein</topology>
    </subcellularLocation>
</comment>
<gene>
    <name evidence="11" type="ORF">HMPREF9473_03814</name>
</gene>
<feature type="compositionally biased region" description="Gly residues" evidence="8">
    <location>
        <begin position="208"/>
        <end position="222"/>
    </location>
</feature>
<organism evidence="11 12">
    <name type="scientific">Hungatella hathewayi WAL-18680</name>
    <dbReference type="NCBI Taxonomy" id="742737"/>
    <lineage>
        <taxon>Bacteria</taxon>
        <taxon>Bacillati</taxon>
        <taxon>Bacillota</taxon>
        <taxon>Clostridia</taxon>
        <taxon>Lachnospirales</taxon>
        <taxon>Lachnospiraceae</taxon>
        <taxon>Hungatella</taxon>
    </lineage>
</organism>
<dbReference type="PATRIC" id="fig|742737.3.peg.3794"/>
<evidence type="ECO:0000256" key="5">
    <source>
        <dbReference type="ARBA" id="ARBA00022692"/>
    </source>
</evidence>
<name>G5IJY6_9FIRM</name>
<dbReference type="HOGENOM" id="CLU_013133_5_0_9"/>
<dbReference type="GO" id="GO:0005886">
    <property type="term" value="C:plasma membrane"/>
    <property type="evidence" value="ECO:0007669"/>
    <property type="project" value="UniProtKB-SubCell"/>
</dbReference>
<feature type="transmembrane region" description="Helical" evidence="9">
    <location>
        <begin position="12"/>
        <end position="32"/>
    </location>
</feature>
<dbReference type="InterPro" id="IPR020846">
    <property type="entry name" value="MFS_dom"/>
</dbReference>
<evidence type="ECO:0000256" key="8">
    <source>
        <dbReference type="SAM" id="MobiDB-lite"/>
    </source>
</evidence>
<dbReference type="Gene3D" id="1.20.1250.20">
    <property type="entry name" value="MFS general substrate transporter like domains"/>
    <property type="match status" value="2"/>
</dbReference>
<evidence type="ECO:0000313" key="12">
    <source>
        <dbReference type="Proteomes" id="UP000005384"/>
    </source>
</evidence>
<reference evidence="11 12" key="1">
    <citation type="submission" date="2011-08" db="EMBL/GenBank/DDBJ databases">
        <title>The Genome Sequence of Clostridium hathewayi WAL-18680.</title>
        <authorList>
            <consortium name="The Broad Institute Genome Sequencing Platform"/>
            <person name="Earl A."/>
            <person name="Ward D."/>
            <person name="Feldgarden M."/>
            <person name="Gevers D."/>
            <person name="Finegold S.M."/>
            <person name="Summanen P.H."/>
            <person name="Molitoris D.R."/>
            <person name="Song M."/>
            <person name="Daigneault M."/>
            <person name="Allen-Vercoe E."/>
            <person name="Young S.K."/>
            <person name="Zeng Q."/>
            <person name="Gargeya S."/>
            <person name="Fitzgerald M."/>
            <person name="Haas B."/>
            <person name="Abouelleil A."/>
            <person name="Alvarado L."/>
            <person name="Arachchi H.M."/>
            <person name="Berlin A."/>
            <person name="Brown A."/>
            <person name="Chapman S.B."/>
            <person name="Chen Z."/>
            <person name="Dunbar C."/>
            <person name="Freedman E."/>
            <person name="Gearin G."/>
            <person name="Gellesch M."/>
            <person name="Goldberg J."/>
            <person name="Griggs A."/>
            <person name="Gujja S."/>
            <person name="Heiman D."/>
            <person name="Howarth C."/>
            <person name="Larson L."/>
            <person name="Lui A."/>
            <person name="MacDonald P.J.P."/>
            <person name="Montmayeur A."/>
            <person name="Murphy C."/>
            <person name="Neiman D."/>
            <person name="Pearson M."/>
            <person name="Priest M."/>
            <person name="Roberts A."/>
            <person name="Saif S."/>
            <person name="Shea T."/>
            <person name="Shenoy N."/>
            <person name="Sisk P."/>
            <person name="Stolte C."/>
            <person name="Sykes S."/>
            <person name="Wortman J."/>
            <person name="Nusbaum C."/>
            <person name="Birren B."/>
        </authorList>
    </citation>
    <scope>NUCLEOTIDE SEQUENCE [LARGE SCALE GENOMIC DNA]</scope>
    <source>
        <strain evidence="11 12">WAL-18680</strain>
    </source>
</reference>
<dbReference type="RefSeq" id="WP_006781805.1">
    <property type="nucleotide sequence ID" value="NZ_CP040506.1"/>
</dbReference>
<dbReference type="InterPro" id="IPR036259">
    <property type="entry name" value="MFS_trans_sf"/>
</dbReference>
<feature type="transmembrane region" description="Helical" evidence="9">
    <location>
        <begin position="285"/>
        <end position="305"/>
    </location>
</feature>
<evidence type="ECO:0000256" key="3">
    <source>
        <dbReference type="ARBA" id="ARBA00022475"/>
    </source>
</evidence>
<feature type="transmembrane region" description="Helical" evidence="9">
    <location>
        <begin position="371"/>
        <end position="393"/>
    </location>
</feature>
<evidence type="ECO:0000256" key="1">
    <source>
        <dbReference type="ARBA" id="ARBA00004429"/>
    </source>
</evidence>
<evidence type="ECO:0000256" key="9">
    <source>
        <dbReference type="SAM" id="Phobius"/>
    </source>
</evidence>
<feature type="transmembrane region" description="Helical" evidence="9">
    <location>
        <begin position="312"/>
        <end position="331"/>
    </location>
</feature>
<feature type="transmembrane region" description="Helical" evidence="9">
    <location>
        <begin position="102"/>
        <end position="127"/>
    </location>
</feature>